<comment type="caution">
    <text evidence="2">The sequence shown here is derived from an EMBL/GenBank/DDBJ whole genome shotgun (WGS) entry which is preliminary data.</text>
</comment>
<dbReference type="RefSeq" id="WP_106133119.1">
    <property type="nucleotide sequence ID" value="NZ_PVTR01000004.1"/>
</dbReference>
<reference evidence="2 3" key="1">
    <citation type="submission" date="2018-03" db="EMBL/GenBank/DDBJ databases">
        <title>Genomic Encyclopedia of Archaeal and Bacterial Type Strains, Phase II (KMG-II): from individual species to whole genera.</title>
        <authorList>
            <person name="Goeker M."/>
        </authorList>
    </citation>
    <scope>NUCLEOTIDE SEQUENCE [LARGE SCALE GENOMIC DNA]</scope>
    <source>
        <strain evidence="2 3">DSM 27929</strain>
    </source>
</reference>
<evidence type="ECO:0000256" key="1">
    <source>
        <dbReference type="SAM" id="SignalP"/>
    </source>
</evidence>
<name>A0A2T0WNV4_9BACT</name>
<dbReference type="Proteomes" id="UP000238157">
    <property type="component" value="Unassembled WGS sequence"/>
</dbReference>
<proteinExistence type="predicted"/>
<evidence type="ECO:0000313" key="3">
    <source>
        <dbReference type="Proteomes" id="UP000238157"/>
    </source>
</evidence>
<feature type="chain" id="PRO_5015753145" description="DUF3575 domain-containing protein" evidence="1">
    <location>
        <begin position="21"/>
        <end position="189"/>
    </location>
</feature>
<evidence type="ECO:0008006" key="4">
    <source>
        <dbReference type="Google" id="ProtNLM"/>
    </source>
</evidence>
<keyword evidence="1" id="KW-0732">Signal</keyword>
<evidence type="ECO:0000313" key="2">
    <source>
        <dbReference type="EMBL" id="PRY88383.1"/>
    </source>
</evidence>
<dbReference type="EMBL" id="PVTR01000004">
    <property type="protein sequence ID" value="PRY88383.1"/>
    <property type="molecule type" value="Genomic_DNA"/>
</dbReference>
<organism evidence="2 3">
    <name type="scientific">Mongoliibacter ruber</name>
    <dbReference type="NCBI Taxonomy" id="1750599"/>
    <lineage>
        <taxon>Bacteria</taxon>
        <taxon>Pseudomonadati</taxon>
        <taxon>Bacteroidota</taxon>
        <taxon>Cytophagia</taxon>
        <taxon>Cytophagales</taxon>
        <taxon>Cyclobacteriaceae</taxon>
        <taxon>Mongoliibacter</taxon>
    </lineage>
</organism>
<sequence>MYKKFLIALTMFAVVGIAEAQVESETSETEEKVSLRDYVVPKKSALGIRFGYFNSIAASYQQFITDKSAIDVNFGWRPSGGFVRWAEPFTRLGGHATYQRMYPLDVRKDGTIHFFWSVGWHAGVVEWVDVEDSRGLQTGPLVGVGLDLRFEKYSINLGVLPGWDLPGGNLDQAAFFMNKGSGVAVRLLF</sequence>
<dbReference type="AlphaFoldDB" id="A0A2T0WNV4"/>
<accession>A0A2T0WNV4</accession>
<feature type="signal peptide" evidence="1">
    <location>
        <begin position="1"/>
        <end position="20"/>
    </location>
</feature>
<protein>
    <recommendedName>
        <fullName evidence="4">DUF3575 domain-containing protein</fullName>
    </recommendedName>
</protein>
<keyword evidence="3" id="KW-1185">Reference proteome</keyword>
<gene>
    <name evidence="2" type="ORF">CLW00_10434</name>
</gene>